<dbReference type="NCBIfam" id="TIGR03937">
    <property type="entry name" value="PgaC_IcaA"/>
    <property type="match status" value="1"/>
</dbReference>
<dbReference type="CDD" id="cd06423">
    <property type="entry name" value="CESA_like"/>
    <property type="match status" value="1"/>
</dbReference>
<dbReference type="GO" id="GO:0008375">
    <property type="term" value="F:acetylglucosaminyltransferase activity"/>
    <property type="evidence" value="ECO:0007669"/>
    <property type="project" value="UniProtKB-UniRule"/>
</dbReference>
<dbReference type="GO" id="GO:0005886">
    <property type="term" value="C:plasma membrane"/>
    <property type="evidence" value="ECO:0007669"/>
    <property type="project" value="UniProtKB-SubCell"/>
</dbReference>
<reference evidence="11 12" key="1">
    <citation type="submission" date="2016-10" db="EMBL/GenBank/DDBJ databases">
        <authorList>
            <person name="de Groot N.N."/>
        </authorList>
    </citation>
    <scope>NUCLEOTIDE SEQUENCE [LARGE SCALE GENOMIC DNA]</scope>
    <source>
        <strain evidence="11 12">DSM 13305</strain>
    </source>
</reference>
<evidence type="ECO:0000256" key="8">
    <source>
        <dbReference type="ARBA" id="ARBA00023136"/>
    </source>
</evidence>
<evidence type="ECO:0000256" key="3">
    <source>
        <dbReference type="ARBA" id="ARBA00022475"/>
    </source>
</evidence>
<dbReference type="Gene3D" id="3.90.550.10">
    <property type="entry name" value="Spore Coat Polysaccharide Biosynthesis Protein SpsA, Chain A"/>
    <property type="match status" value="1"/>
</dbReference>
<evidence type="ECO:0000256" key="1">
    <source>
        <dbReference type="ARBA" id="ARBA00004651"/>
    </source>
</evidence>
<keyword evidence="6 10" id="KW-0812">Transmembrane</keyword>
<feature type="transmembrane region" description="Helical" evidence="10">
    <location>
        <begin position="369"/>
        <end position="390"/>
    </location>
</feature>
<evidence type="ECO:0000256" key="6">
    <source>
        <dbReference type="ARBA" id="ARBA00022692"/>
    </source>
</evidence>
<evidence type="ECO:0000256" key="5">
    <source>
        <dbReference type="ARBA" id="ARBA00022679"/>
    </source>
</evidence>
<dbReference type="EMBL" id="FODY01000010">
    <property type="protein sequence ID" value="SEP09760.1"/>
    <property type="molecule type" value="Genomic_DNA"/>
</dbReference>
<dbReference type="AlphaFoldDB" id="A0A1H8V2P1"/>
<dbReference type="Proteomes" id="UP000198847">
    <property type="component" value="Unassembled WGS sequence"/>
</dbReference>
<dbReference type="PANTHER" id="PTHR43630:SF1">
    <property type="entry name" value="POLY-BETA-1,6-N-ACETYL-D-GLUCOSAMINE SYNTHASE"/>
    <property type="match status" value="1"/>
</dbReference>
<name>A0A1H8V2P1_9FIRM</name>
<keyword evidence="7 10" id="KW-1133">Transmembrane helix</keyword>
<organism evidence="11 12">
    <name type="scientific">Propionispora vibrioides</name>
    <dbReference type="NCBI Taxonomy" id="112903"/>
    <lineage>
        <taxon>Bacteria</taxon>
        <taxon>Bacillati</taxon>
        <taxon>Bacillota</taxon>
        <taxon>Negativicutes</taxon>
        <taxon>Selenomonadales</taxon>
        <taxon>Sporomusaceae</taxon>
        <taxon>Propionispora</taxon>
    </lineage>
</organism>
<keyword evidence="8 10" id="KW-0472">Membrane</keyword>
<dbReference type="PANTHER" id="PTHR43630">
    <property type="entry name" value="POLY-BETA-1,6-N-ACETYL-D-GLUCOSAMINE SYNTHASE"/>
    <property type="match status" value="1"/>
</dbReference>
<dbReference type="OrthoDB" id="9768769at2"/>
<feature type="transmembrane region" description="Helical" evidence="10">
    <location>
        <begin position="298"/>
        <end position="321"/>
    </location>
</feature>
<evidence type="ECO:0000256" key="9">
    <source>
        <dbReference type="NCBIfam" id="TIGR03937"/>
    </source>
</evidence>
<dbReference type="EC" id="2.4.1.-" evidence="10"/>
<evidence type="ECO:0000256" key="4">
    <source>
        <dbReference type="ARBA" id="ARBA00022676"/>
    </source>
</evidence>
<evidence type="ECO:0000256" key="2">
    <source>
        <dbReference type="ARBA" id="ARBA00006739"/>
    </source>
</evidence>
<dbReference type="Pfam" id="PF13641">
    <property type="entry name" value="Glyco_tranf_2_3"/>
    <property type="match status" value="1"/>
</dbReference>
<feature type="transmembrane region" description="Helical" evidence="10">
    <location>
        <begin position="341"/>
        <end position="357"/>
    </location>
</feature>
<dbReference type="RefSeq" id="WP_091746469.1">
    <property type="nucleotide sequence ID" value="NZ_FODY01000010.1"/>
</dbReference>
<protein>
    <recommendedName>
        <fullName evidence="9 10">Poly-beta-1,6-N-acetyl-D-glucosamine synthase</fullName>
        <shortName evidence="10">Poly-beta-1,6-GlcNAc synthase</shortName>
        <ecNumber evidence="10">2.4.1.-</ecNumber>
    </recommendedName>
</protein>
<evidence type="ECO:0000256" key="7">
    <source>
        <dbReference type="ARBA" id="ARBA00022989"/>
    </source>
</evidence>
<dbReference type="InterPro" id="IPR029044">
    <property type="entry name" value="Nucleotide-diphossugar_trans"/>
</dbReference>
<dbReference type="STRING" id="112903.SAMN04490178_11050"/>
<feature type="transmembrane region" description="Helical" evidence="10">
    <location>
        <begin position="15"/>
        <end position="35"/>
    </location>
</feature>
<dbReference type="SUPFAM" id="SSF53448">
    <property type="entry name" value="Nucleotide-diphospho-sugar transferases"/>
    <property type="match status" value="1"/>
</dbReference>
<gene>
    <name evidence="11" type="ORF">SAMN04490178_11050</name>
</gene>
<keyword evidence="5 10" id="KW-0808">Transferase</keyword>
<dbReference type="GO" id="GO:0043708">
    <property type="term" value="P:cell adhesion involved in biofilm formation"/>
    <property type="evidence" value="ECO:0007669"/>
    <property type="project" value="InterPro"/>
</dbReference>
<keyword evidence="4 10" id="KW-0328">Glycosyltransferase</keyword>
<sequence>MLDSYSLLEFLEDYVFYYPLAMSIIWMIGASYFYMRREQGRKTLPELEEYPLVSVLVPARNEEKAIGSTLKAVLASSYPHLEVIAIDDASTDSTAMILQQIESEEANVRVLMLDKNMGKPYALRCGALASKGDILLCIDADAYLDPYALHWIVAHFINGPRVGAVTGNPRVRNRTSLLAKIQVGEYSSIIGMIKRTQRILGKVLTVSGVIAAFRKQAVLDVGLWDTDMITDDINITWKLEKRFWDIRYEPNALCWILVPESFRGLWKQRVRWAQGGVEVIRRHRDIWKSWKQRRLWPVYLEYVLSVIWSYTYVIFGCIWLINLVYPTGWPEVHVLPEWKGSLLAFVCLVQFLVGLSLDKKYERHIPGYLFWVIWYPFAYWLLMALATVYATPRALFRKMGKPAVWTSPDRGLFTKL</sequence>
<evidence type="ECO:0000313" key="12">
    <source>
        <dbReference type="Proteomes" id="UP000198847"/>
    </source>
</evidence>
<keyword evidence="3 10" id="KW-1003">Cell membrane</keyword>
<accession>A0A1H8V2P1</accession>
<dbReference type="InterPro" id="IPR023853">
    <property type="entry name" value="PGA_PgaC/IcaA"/>
</dbReference>
<comment type="subcellular location">
    <subcellularLocation>
        <location evidence="1 10">Cell membrane</location>
        <topology evidence="1 10">Multi-pass membrane protein</topology>
    </subcellularLocation>
</comment>
<evidence type="ECO:0000256" key="10">
    <source>
        <dbReference type="RuleBase" id="RU364028"/>
    </source>
</evidence>
<proteinExistence type="inferred from homology"/>
<comment type="similarity">
    <text evidence="2 10">Belongs to the glycosyltransferase 2 family.</text>
</comment>
<evidence type="ECO:0000313" key="11">
    <source>
        <dbReference type="EMBL" id="SEP09760.1"/>
    </source>
</evidence>
<keyword evidence="12" id="KW-1185">Reference proteome</keyword>